<accession>G2YCH6</accession>
<dbReference type="InParanoid" id="G2YCH6"/>
<sequence>MAPSMEMNLIELGNRQFQPGVNVNGEHDLEAGNDEWRFNINLEVNNCQPSTLEALFLVRMMIDNDRMSRLLIFSPAGDQKLESTNY</sequence>
<organism evidence="1 2">
    <name type="scientific">Botryotinia fuckeliana (strain T4)</name>
    <name type="common">Noble rot fungus</name>
    <name type="synonym">Botrytis cinerea</name>
    <dbReference type="NCBI Taxonomy" id="999810"/>
    <lineage>
        <taxon>Eukaryota</taxon>
        <taxon>Fungi</taxon>
        <taxon>Dikarya</taxon>
        <taxon>Ascomycota</taxon>
        <taxon>Pezizomycotina</taxon>
        <taxon>Leotiomycetes</taxon>
        <taxon>Helotiales</taxon>
        <taxon>Sclerotiniaceae</taxon>
        <taxon>Botrytis</taxon>
    </lineage>
</organism>
<dbReference type="HOGENOM" id="CLU_2497629_0_0_1"/>
<evidence type="ECO:0000313" key="2">
    <source>
        <dbReference type="Proteomes" id="UP000008177"/>
    </source>
</evidence>
<dbReference type="AlphaFoldDB" id="G2YCH6"/>
<proteinExistence type="predicted"/>
<reference evidence="2" key="1">
    <citation type="journal article" date="2011" name="PLoS Genet.">
        <title>Genomic analysis of the necrotrophic fungal pathogens Sclerotinia sclerotiorum and Botrytis cinerea.</title>
        <authorList>
            <person name="Amselem J."/>
            <person name="Cuomo C.A."/>
            <person name="van Kan J.A."/>
            <person name="Viaud M."/>
            <person name="Benito E.P."/>
            <person name="Couloux A."/>
            <person name="Coutinho P.M."/>
            <person name="de Vries R.P."/>
            <person name="Dyer P.S."/>
            <person name="Fillinger S."/>
            <person name="Fournier E."/>
            <person name="Gout L."/>
            <person name="Hahn M."/>
            <person name="Kohn L."/>
            <person name="Lapalu N."/>
            <person name="Plummer K.M."/>
            <person name="Pradier J.M."/>
            <person name="Quevillon E."/>
            <person name="Sharon A."/>
            <person name="Simon A."/>
            <person name="ten Have A."/>
            <person name="Tudzynski B."/>
            <person name="Tudzynski P."/>
            <person name="Wincker P."/>
            <person name="Andrew M."/>
            <person name="Anthouard V."/>
            <person name="Beever R.E."/>
            <person name="Beffa R."/>
            <person name="Benoit I."/>
            <person name="Bouzid O."/>
            <person name="Brault B."/>
            <person name="Chen Z."/>
            <person name="Choquer M."/>
            <person name="Collemare J."/>
            <person name="Cotton P."/>
            <person name="Danchin E.G."/>
            <person name="Da Silva C."/>
            <person name="Gautier A."/>
            <person name="Giraud C."/>
            <person name="Giraud T."/>
            <person name="Gonzalez C."/>
            <person name="Grossetete S."/>
            <person name="Guldener U."/>
            <person name="Henrissat B."/>
            <person name="Howlett B.J."/>
            <person name="Kodira C."/>
            <person name="Kretschmer M."/>
            <person name="Lappartient A."/>
            <person name="Leroch M."/>
            <person name="Levis C."/>
            <person name="Mauceli E."/>
            <person name="Neuveglise C."/>
            <person name="Oeser B."/>
            <person name="Pearson M."/>
            <person name="Poulain J."/>
            <person name="Poussereau N."/>
            <person name="Quesneville H."/>
            <person name="Rascle C."/>
            <person name="Schumacher J."/>
            <person name="Segurens B."/>
            <person name="Sexton A."/>
            <person name="Silva E."/>
            <person name="Sirven C."/>
            <person name="Soanes D.M."/>
            <person name="Talbot N.J."/>
            <person name="Templeton M."/>
            <person name="Yandava C."/>
            <person name="Yarden O."/>
            <person name="Zeng Q."/>
            <person name="Rollins J.A."/>
            <person name="Lebrun M.H."/>
            <person name="Dickman M."/>
        </authorList>
    </citation>
    <scope>NUCLEOTIDE SEQUENCE [LARGE SCALE GENOMIC DNA]</scope>
    <source>
        <strain evidence="2">T4</strain>
    </source>
</reference>
<dbReference type="EMBL" id="FQ790317">
    <property type="protein sequence ID" value="CCD34805.1"/>
    <property type="molecule type" value="Genomic_DNA"/>
</dbReference>
<evidence type="ECO:0000313" key="1">
    <source>
        <dbReference type="EMBL" id="CCD34805.1"/>
    </source>
</evidence>
<name>G2YCH6_BOTF4</name>
<protein>
    <submittedName>
        <fullName evidence="1">Uncharacterized protein</fullName>
    </submittedName>
</protein>
<dbReference type="Proteomes" id="UP000008177">
    <property type="component" value="Unplaced contigs"/>
</dbReference>
<gene>
    <name evidence="1" type="ORF">BofuT4_uP098640.1</name>
</gene>